<reference evidence="3 4" key="1">
    <citation type="journal article" date="2023" name="Commun. Biol.">
        <title>Reorganization of the ancestral sex-determining regions during the evolution of trioecy in Pleodorina starrii.</title>
        <authorList>
            <person name="Takahashi K."/>
            <person name="Suzuki S."/>
            <person name="Kawai-Toyooka H."/>
            <person name="Yamamoto K."/>
            <person name="Hamaji T."/>
            <person name="Ootsuki R."/>
            <person name="Yamaguchi H."/>
            <person name="Kawachi M."/>
            <person name="Higashiyama T."/>
            <person name="Nozaki H."/>
        </authorList>
    </citation>
    <scope>NUCLEOTIDE SEQUENCE [LARGE SCALE GENOMIC DNA]</scope>
    <source>
        <strain evidence="3 4">NIES-4479</strain>
    </source>
</reference>
<feature type="region of interest" description="Disordered" evidence="2">
    <location>
        <begin position="806"/>
        <end position="826"/>
    </location>
</feature>
<keyword evidence="1" id="KW-0853">WD repeat</keyword>
<dbReference type="InterPro" id="IPR015943">
    <property type="entry name" value="WD40/YVTN_repeat-like_dom_sf"/>
</dbReference>
<feature type="compositionally biased region" description="Low complexity" evidence="2">
    <location>
        <begin position="305"/>
        <end position="337"/>
    </location>
</feature>
<dbReference type="InterPro" id="IPR036322">
    <property type="entry name" value="WD40_repeat_dom_sf"/>
</dbReference>
<dbReference type="PANTHER" id="PTHR45389:SF1">
    <property type="entry name" value="WD REPEAT-CONTAINING PROTEIN RUP1"/>
    <property type="match status" value="1"/>
</dbReference>
<dbReference type="InterPro" id="IPR044616">
    <property type="entry name" value="RUP1/2"/>
</dbReference>
<feature type="region of interest" description="Disordered" evidence="2">
    <location>
        <begin position="176"/>
        <end position="243"/>
    </location>
</feature>
<protein>
    <submittedName>
        <fullName evidence="3">Uncharacterized protein</fullName>
    </submittedName>
</protein>
<feature type="compositionally biased region" description="Acidic residues" evidence="2">
    <location>
        <begin position="441"/>
        <end position="450"/>
    </location>
</feature>
<dbReference type="AlphaFoldDB" id="A0A9W6BMD2"/>
<dbReference type="PROSITE" id="PS50082">
    <property type="entry name" value="WD_REPEATS_2"/>
    <property type="match status" value="1"/>
</dbReference>
<evidence type="ECO:0000313" key="4">
    <source>
        <dbReference type="Proteomes" id="UP001165080"/>
    </source>
</evidence>
<feature type="compositionally biased region" description="Low complexity" evidence="2">
    <location>
        <begin position="230"/>
        <end position="241"/>
    </location>
</feature>
<gene>
    <name evidence="3" type="primary">PLEST001538</name>
    <name evidence="3" type="ORF">PLESTB_000816800</name>
</gene>
<evidence type="ECO:0000256" key="2">
    <source>
        <dbReference type="SAM" id="MobiDB-lite"/>
    </source>
</evidence>
<dbReference type="Proteomes" id="UP001165080">
    <property type="component" value="Unassembled WGS sequence"/>
</dbReference>
<dbReference type="EMBL" id="BRXU01000009">
    <property type="protein sequence ID" value="GLC54036.1"/>
    <property type="molecule type" value="Genomic_DNA"/>
</dbReference>
<feature type="region of interest" description="Disordered" evidence="2">
    <location>
        <begin position="441"/>
        <end position="471"/>
    </location>
</feature>
<feature type="compositionally biased region" description="Low complexity" evidence="2">
    <location>
        <begin position="186"/>
        <end position="202"/>
    </location>
</feature>
<dbReference type="PANTHER" id="PTHR45389">
    <property type="entry name" value="WD REPEAT-CONTAINING PROTEIN RUP1"/>
    <property type="match status" value="1"/>
</dbReference>
<feature type="region of interest" description="Disordered" evidence="2">
    <location>
        <begin position="483"/>
        <end position="502"/>
    </location>
</feature>
<dbReference type="GO" id="GO:0010224">
    <property type="term" value="P:response to UV-B"/>
    <property type="evidence" value="ECO:0007669"/>
    <property type="project" value="TreeGrafter"/>
</dbReference>
<accession>A0A9W6BMD2</accession>
<dbReference type="Pfam" id="PF00400">
    <property type="entry name" value="WD40"/>
    <property type="match status" value="3"/>
</dbReference>
<feature type="compositionally biased region" description="Polar residues" evidence="2">
    <location>
        <begin position="203"/>
        <end position="213"/>
    </location>
</feature>
<feature type="region of interest" description="Disordered" evidence="2">
    <location>
        <begin position="366"/>
        <end position="393"/>
    </location>
</feature>
<name>A0A9W6BMD2_9CHLO</name>
<feature type="region of interest" description="Disordered" evidence="2">
    <location>
        <begin position="255"/>
        <end position="340"/>
    </location>
</feature>
<feature type="compositionally biased region" description="Basic residues" evidence="2">
    <location>
        <begin position="255"/>
        <end position="277"/>
    </location>
</feature>
<organism evidence="3 4">
    <name type="scientific">Pleodorina starrii</name>
    <dbReference type="NCBI Taxonomy" id="330485"/>
    <lineage>
        <taxon>Eukaryota</taxon>
        <taxon>Viridiplantae</taxon>
        <taxon>Chlorophyta</taxon>
        <taxon>core chlorophytes</taxon>
        <taxon>Chlorophyceae</taxon>
        <taxon>CS clade</taxon>
        <taxon>Chlamydomonadales</taxon>
        <taxon>Volvocaceae</taxon>
        <taxon>Pleodorina</taxon>
    </lineage>
</organism>
<feature type="repeat" description="WD" evidence="1">
    <location>
        <begin position="394"/>
        <end position="428"/>
    </location>
</feature>
<sequence>MEENTSGQQAGGCDSSDCLFCQYRSNSPFHLNAYAGKLTTLLRKRSLNGMTLASLNSLVDATSEHGAALLSAATAAVCSGSKRHRAVSSNGVLAAAAAAGPSSGLQGPSLTPAAADESAPVAASTASTAEASRFFPHGSHEFSEDMPHDCLSMCGGRLCSGHPQTKPSEEAEAAAVEAPSTTRQVASGRASRASPAEPAPSSDFSHTTAQLPTGVSADGAAPRPPPPLDPATANAPAGPGPSSLLLMHLLQTAHRRQHIRHHQHNHHHHQPRGRLPHRPREGWPPQATTGPQPDRSPLQPPPQPDQQAQQHQGPQQGQQQGPQQQQQPRLAGGQPLPEGWTFRSEWRHRTDPAPAALQELLRLPGAASSAPRGGGRGGSRAASSSQSGPGGGACGGSTGIVCALEFSPDGRLLAAGGVDKQIRLYNLSGAFEGLGDELDEILEDGDDDEGLTGLGSQARGPGQQRHGDIGTCGAVRGRRGRCGDCNGDSEDEADDDGGDERDGSLLAVVQRMPSKISSMAWSPFMDGVLTVGDYDGVLLQLHIASGHQVADVEAHGGRKIWSVAHSTLTPHLAASAADDRCVRLWAGRGLATCVGTVSPNPRAAVCGVDFSPCCEHLLAAACSDRTAYLYDMRSLGRGPLAALRHHSRPTSYCRFLGGGRLVTAATDASLVLWDISEAVPSVTGVILPPTPTTPAAAPAQPASLLSPLPVVHEYGAEPAGPAAVCRDAAAATMAASAAPCSGGGDPARPCRVFRGHRNEKNFVGLSVRAADGLLACGSECSRAFAYHTSWSDPLATLELPWGSAVAGTGQSRGGGPGPAKTTAAGGDGGGGGGFVSAVCWQPAEAAAVLGLPPLLASATSMGAVNVSVLASRR</sequence>
<dbReference type="Gene3D" id="2.130.10.10">
    <property type="entry name" value="YVTN repeat-like/Quinoprotein amine dehydrogenase"/>
    <property type="match status" value="3"/>
</dbReference>
<evidence type="ECO:0000313" key="3">
    <source>
        <dbReference type="EMBL" id="GLC54036.1"/>
    </source>
</evidence>
<dbReference type="SUPFAM" id="SSF50978">
    <property type="entry name" value="WD40 repeat-like"/>
    <property type="match status" value="1"/>
</dbReference>
<evidence type="ECO:0000256" key="1">
    <source>
        <dbReference type="PROSITE-ProRule" id="PRU00221"/>
    </source>
</evidence>
<comment type="caution">
    <text evidence="3">The sequence shown here is derived from an EMBL/GenBank/DDBJ whole genome shotgun (WGS) entry which is preliminary data.</text>
</comment>
<dbReference type="SMART" id="SM00320">
    <property type="entry name" value="WD40"/>
    <property type="match status" value="6"/>
</dbReference>
<feature type="region of interest" description="Disordered" evidence="2">
    <location>
        <begin position="99"/>
        <end position="125"/>
    </location>
</feature>
<dbReference type="InterPro" id="IPR001680">
    <property type="entry name" value="WD40_rpt"/>
</dbReference>
<feature type="compositionally biased region" description="Acidic residues" evidence="2">
    <location>
        <begin position="487"/>
        <end position="499"/>
    </location>
</feature>
<proteinExistence type="predicted"/>
<keyword evidence="4" id="KW-1185">Reference proteome</keyword>